<dbReference type="InterPro" id="IPR032837">
    <property type="entry name" value="G1PDH"/>
</dbReference>
<keyword evidence="3" id="KW-0479">Metal-binding</keyword>
<dbReference type="Gene3D" id="3.40.50.1970">
    <property type="match status" value="1"/>
</dbReference>
<evidence type="ECO:0000256" key="9">
    <source>
        <dbReference type="ARBA" id="ARBA00023264"/>
    </source>
</evidence>
<keyword evidence="1" id="KW-0963">Cytoplasm</keyword>
<keyword evidence="11" id="KW-1185">Reference proteome</keyword>
<keyword evidence="2" id="KW-0444">Lipid biosynthesis</keyword>
<dbReference type="RefSeq" id="WP_183349471.1">
    <property type="nucleotide sequence ID" value="NZ_JACHEO010000005.1"/>
</dbReference>
<dbReference type="GO" id="GO:0050492">
    <property type="term" value="F:glycerol-1-phosphate dehydrogenase [NAD(P)+] activity"/>
    <property type="evidence" value="ECO:0007669"/>
    <property type="project" value="UniProtKB-EC"/>
</dbReference>
<dbReference type="GO" id="GO:0008654">
    <property type="term" value="P:phospholipid biosynthetic process"/>
    <property type="evidence" value="ECO:0007669"/>
    <property type="project" value="UniProtKB-KW"/>
</dbReference>
<dbReference type="PANTHER" id="PTHR43616:SF5">
    <property type="entry name" value="GLYCEROL DEHYDROGENASE 1"/>
    <property type="match status" value="1"/>
</dbReference>
<dbReference type="EC" id="1.1.1.261" evidence="10"/>
<sequence length="445" mass="47809">MNRPLCPMNLPEYMKMRLRGPAVARISELPRAFLYGHDAASHLAEDFRTHSHMSSVLVFFDQRTRAVAGETCLDALQASGWTVLEYLIPDGPDGSPPVCDDVTMSRLRSALPTVDAYLAVGSGVINDLVKWLAAEARKPYAVFATAASMNGFAAANVAPAINGIKSLFRAKAPIVIAADPAVIASAPSRLTTAGLGDVLAKPVSTSDWVMNHQLFAEPYSEEVAAIITEVEPTYLDHPAGIKAKDPATLRGLLEALVLSGCAMTLQGSSLPASGGEHLISHTLDMQAYITGRGHDLHGRQVGVATIFAAALYDRLLRLETPDFTRAALHFDAAYWGPLAARVREQHDLAATRMAAAVAILRRPGAWDELRANLRPCLRSPAVFKRCLASAGGAHRLEDIGSTREDFFHAVCNAASIRERFTSLSLGLAAGLLPAAIDEIIDEWLM</sequence>
<keyword evidence="4" id="KW-0521">NADP</keyword>
<evidence type="ECO:0000256" key="8">
    <source>
        <dbReference type="ARBA" id="ARBA00023209"/>
    </source>
</evidence>
<evidence type="ECO:0000313" key="10">
    <source>
        <dbReference type="EMBL" id="MBB5347583.1"/>
    </source>
</evidence>
<dbReference type="AlphaFoldDB" id="A0A840USB1"/>
<evidence type="ECO:0000256" key="2">
    <source>
        <dbReference type="ARBA" id="ARBA00022516"/>
    </source>
</evidence>
<evidence type="ECO:0000256" key="3">
    <source>
        <dbReference type="ARBA" id="ARBA00022723"/>
    </source>
</evidence>
<dbReference type="Pfam" id="PF13685">
    <property type="entry name" value="Fe-ADH_2"/>
    <property type="match status" value="1"/>
</dbReference>
<accession>A0A840USB1</accession>
<name>A0A840USB1_9BACT</name>
<proteinExistence type="predicted"/>
<dbReference type="SUPFAM" id="SSF56796">
    <property type="entry name" value="Dehydroquinate synthase-like"/>
    <property type="match status" value="1"/>
</dbReference>
<keyword evidence="5 10" id="KW-0560">Oxidoreductase</keyword>
<evidence type="ECO:0000256" key="1">
    <source>
        <dbReference type="ARBA" id="ARBA00022490"/>
    </source>
</evidence>
<gene>
    <name evidence="10" type="ORF">HNQ81_001304</name>
</gene>
<organism evidence="10 11">
    <name type="scientific">Desulfoprunum benzoelyticum</name>
    <dbReference type="NCBI Taxonomy" id="1506996"/>
    <lineage>
        <taxon>Bacteria</taxon>
        <taxon>Pseudomonadati</taxon>
        <taxon>Thermodesulfobacteriota</taxon>
        <taxon>Desulfobulbia</taxon>
        <taxon>Desulfobulbales</taxon>
        <taxon>Desulfobulbaceae</taxon>
        <taxon>Desulfoprunum</taxon>
    </lineage>
</organism>
<keyword evidence="6" id="KW-0520">NAD</keyword>
<keyword evidence="8" id="KW-0594">Phospholipid biosynthesis</keyword>
<dbReference type="InterPro" id="IPR016205">
    <property type="entry name" value="Glycerol_DH"/>
</dbReference>
<evidence type="ECO:0000256" key="6">
    <source>
        <dbReference type="ARBA" id="ARBA00023027"/>
    </source>
</evidence>
<dbReference type="Gene3D" id="1.20.1090.10">
    <property type="entry name" value="Dehydroquinate synthase-like - alpha domain"/>
    <property type="match status" value="1"/>
</dbReference>
<evidence type="ECO:0000256" key="4">
    <source>
        <dbReference type="ARBA" id="ARBA00022857"/>
    </source>
</evidence>
<evidence type="ECO:0000256" key="7">
    <source>
        <dbReference type="ARBA" id="ARBA00023098"/>
    </source>
</evidence>
<reference evidence="10 11" key="1">
    <citation type="submission" date="2020-08" db="EMBL/GenBank/DDBJ databases">
        <title>Genomic Encyclopedia of Type Strains, Phase IV (KMG-IV): sequencing the most valuable type-strain genomes for metagenomic binning, comparative biology and taxonomic classification.</title>
        <authorList>
            <person name="Goeker M."/>
        </authorList>
    </citation>
    <scope>NUCLEOTIDE SEQUENCE [LARGE SCALE GENOMIC DNA]</scope>
    <source>
        <strain evidence="10 11">DSM 28570</strain>
    </source>
</reference>
<evidence type="ECO:0000256" key="5">
    <source>
        <dbReference type="ARBA" id="ARBA00023002"/>
    </source>
</evidence>
<dbReference type="PANTHER" id="PTHR43616">
    <property type="entry name" value="GLYCEROL DEHYDROGENASE"/>
    <property type="match status" value="1"/>
</dbReference>
<keyword evidence="7" id="KW-0443">Lipid metabolism</keyword>
<comment type="caution">
    <text evidence="10">The sequence shown here is derived from an EMBL/GenBank/DDBJ whole genome shotgun (WGS) entry which is preliminary data.</text>
</comment>
<evidence type="ECO:0000313" key="11">
    <source>
        <dbReference type="Proteomes" id="UP000539642"/>
    </source>
</evidence>
<protein>
    <submittedName>
        <fullName evidence="10">Glycerol-1-phosphate dehydrogenase [NAD(P)+]</fullName>
        <ecNumber evidence="10">1.1.1.261</ecNumber>
    </submittedName>
</protein>
<keyword evidence="9" id="KW-1208">Phospholipid metabolism</keyword>
<dbReference type="EMBL" id="JACHEO010000005">
    <property type="protein sequence ID" value="MBB5347583.1"/>
    <property type="molecule type" value="Genomic_DNA"/>
</dbReference>
<dbReference type="Proteomes" id="UP000539642">
    <property type="component" value="Unassembled WGS sequence"/>
</dbReference>
<dbReference type="GO" id="GO:0046872">
    <property type="term" value="F:metal ion binding"/>
    <property type="evidence" value="ECO:0007669"/>
    <property type="project" value="UniProtKB-KW"/>
</dbReference>